<keyword evidence="2 3" id="KW-0472">Membrane</keyword>
<dbReference type="AlphaFoldDB" id="A0A318S1P0"/>
<evidence type="ECO:0000313" key="5">
    <source>
        <dbReference type="Proteomes" id="UP000248326"/>
    </source>
</evidence>
<feature type="transmembrane region" description="Helical" evidence="3">
    <location>
        <begin position="95"/>
        <end position="117"/>
    </location>
</feature>
<keyword evidence="3" id="KW-0812">Transmembrane</keyword>
<comment type="similarity">
    <text evidence="1 2">Belongs to the BioY family.</text>
</comment>
<dbReference type="InterPro" id="IPR003784">
    <property type="entry name" value="BioY"/>
</dbReference>
<dbReference type="GO" id="GO:0015225">
    <property type="term" value="F:biotin transmembrane transporter activity"/>
    <property type="evidence" value="ECO:0007669"/>
    <property type="project" value="UniProtKB-UniRule"/>
</dbReference>
<dbReference type="PANTHER" id="PTHR34295:SF1">
    <property type="entry name" value="BIOTIN TRANSPORTER BIOY"/>
    <property type="match status" value="1"/>
</dbReference>
<sequence length="194" mass="19641">MKTTVNPTLIQTLLPRASVARDVALVVLAAAFVALLAQVEVPIKPVPITLQTLGVLLVGAALGSKRGAAAIATYLAAGAVGLPVLAGGAGGLAKIFGPTGGFLIGFIAAAFVVGWLVERLAADRKVLGTVGAMIAGNLVIYAFGLPWLALAVPALREWSALLAAGFTPFLLGDALKLLLAAALLPSAWAFLGRR</sequence>
<dbReference type="RefSeq" id="WP_110888910.1">
    <property type="nucleotide sequence ID" value="NZ_QJSX01000029.1"/>
</dbReference>
<feature type="transmembrane region" description="Helical" evidence="3">
    <location>
        <begin position="129"/>
        <end position="149"/>
    </location>
</feature>
<keyword evidence="2" id="KW-1003">Cell membrane</keyword>
<dbReference type="PIRSF" id="PIRSF016661">
    <property type="entry name" value="BioY"/>
    <property type="match status" value="1"/>
</dbReference>
<dbReference type="Pfam" id="PF02632">
    <property type="entry name" value="BioY"/>
    <property type="match status" value="1"/>
</dbReference>
<keyword evidence="2" id="KW-0813">Transport</keyword>
<keyword evidence="3" id="KW-1133">Transmembrane helix</keyword>
<accession>A0A318S1P0</accession>
<name>A0A318S1P0_9DEIO</name>
<evidence type="ECO:0000256" key="2">
    <source>
        <dbReference type="PIRNR" id="PIRNR016661"/>
    </source>
</evidence>
<organism evidence="4 5">
    <name type="scientific">Deinococcus yavapaiensis KR-236</name>
    <dbReference type="NCBI Taxonomy" id="694435"/>
    <lineage>
        <taxon>Bacteria</taxon>
        <taxon>Thermotogati</taxon>
        <taxon>Deinococcota</taxon>
        <taxon>Deinococci</taxon>
        <taxon>Deinococcales</taxon>
        <taxon>Deinococcaceae</taxon>
        <taxon>Deinococcus</taxon>
    </lineage>
</organism>
<gene>
    <name evidence="4" type="ORF">DES52_12912</name>
</gene>
<dbReference type="PANTHER" id="PTHR34295">
    <property type="entry name" value="BIOTIN TRANSPORTER BIOY"/>
    <property type="match status" value="1"/>
</dbReference>
<feature type="transmembrane region" description="Helical" evidence="3">
    <location>
        <begin position="69"/>
        <end position="89"/>
    </location>
</feature>
<proteinExistence type="inferred from homology"/>
<evidence type="ECO:0000256" key="3">
    <source>
        <dbReference type="SAM" id="Phobius"/>
    </source>
</evidence>
<keyword evidence="5" id="KW-1185">Reference proteome</keyword>
<dbReference type="EMBL" id="QJSX01000029">
    <property type="protein sequence ID" value="PYE48393.1"/>
    <property type="molecule type" value="Genomic_DNA"/>
</dbReference>
<dbReference type="Gene3D" id="1.10.1760.20">
    <property type="match status" value="1"/>
</dbReference>
<evidence type="ECO:0000256" key="1">
    <source>
        <dbReference type="ARBA" id="ARBA00010692"/>
    </source>
</evidence>
<dbReference type="OrthoDB" id="9803495at2"/>
<comment type="caution">
    <text evidence="4">The sequence shown here is derived from an EMBL/GenBank/DDBJ whole genome shotgun (WGS) entry which is preliminary data.</text>
</comment>
<comment type="subcellular location">
    <subcellularLocation>
        <location evidence="2">Cell membrane</location>
        <topology evidence="2">Multi-pass membrane protein</topology>
    </subcellularLocation>
</comment>
<feature type="transmembrane region" description="Helical" evidence="3">
    <location>
        <begin position="45"/>
        <end position="62"/>
    </location>
</feature>
<protein>
    <recommendedName>
        <fullName evidence="2">Biotin transporter</fullName>
    </recommendedName>
</protein>
<reference evidence="4 5" key="1">
    <citation type="submission" date="2018-06" db="EMBL/GenBank/DDBJ databases">
        <title>Genomic Encyclopedia of Type Strains, Phase IV (KMG-IV): sequencing the most valuable type-strain genomes for metagenomic binning, comparative biology and taxonomic classification.</title>
        <authorList>
            <person name="Goeker M."/>
        </authorList>
    </citation>
    <scope>NUCLEOTIDE SEQUENCE [LARGE SCALE GENOMIC DNA]</scope>
    <source>
        <strain evidence="4 5">DSM 18048</strain>
    </source>
</reference>
<feature type="transmembrane region" description="Helical" evidence="3">
    <location>
        <begin position="169"/>
        <end position="191"/>
    </location>
</feature>
<dbReference type="GO" id="GO:0005886">
    <property type="term" value="C:plasma membrane"/>
    <property type="evidence" value="ECO:0007669"/>
    <property type="project" value="UniProtKB-SubCell"/>
</dbReference>
<evidence type="ECO:0000313" key="4">
    <source>
        <dbReference type="EMBL" id="PYE48393.1"/>
    </source>
</evidence>
<feature type="transmembrane region" description="Helical" evidence="3">
    <location>
        <begin position="20"/>
        <end position="39"/>
    </location>
</feature>
<dbReference type="Proteomes" id="UP000248326">
    <property type="component" value="Unassembled WGS sequence"/>
</dbReference>